<organism evidence="3 4">
    <name type="scientific">Angiostrongylus cantonensis</name>
    <name type="common">Rat lungworm</name>
    <dbReference type="NCBI Taxonomy" id="6313"/>
    <lineage>
        <taxon>Eukaryota</taxon>
        <taxon>Metazoa</taxon>
        <taxon>Ecdysozoa</taxon>
        <taxon>Nematoda</taxon>
        <taxon>Chromadorea</taxon>
        <taxon>Rhabditida</taxon>
        <taxon>Rhabditina</taxon>
        <taxon>Rhabditomorpha</taxon>
        <taxon>Strongyloidea</taxon>
        <taxon>Metastrongylidae</taxon>
        <taxon>Angiostrongylus</taxon>
    </lineage>
</organism>
<evidence type="ECO:0000313" key="3">
    <source>
        <dbReference type="Proteomes" id="UP000035642"/>
    </source>
</evidence>
<feature type="region of interest" description="Disordered" evidence="1">
    <location>
        <begin position="97"/>
        <end position="166"/>
    </location>
</feature>
<sequence>LKRWTPSQLGRSYRGVNLPAVHRSGKALKGGSFYAVIIFCFLSTLSFSKLEVKKVQFFMKHFTLKSSCYPLSLQSRSADKYEIKRLLRKLVNKVEQLERKERQQKRKASNETKTATPEAEPKLEHYTNSEVTPESIDAKPTSKSIEADVVTNTKKSSESTKRADANQNIIKLVEEKVLQIQMS</sequence>
<keyword evidence="3" id="KW-1185">Reference proteome</keyword>
<dbReference type="AlphaFoldDB" id="A0A0K0DCB8"/>
<accession>A0A0K0DCB8</accession>
<protein>
    <submittedName>
        <fullName evidence="4">Ovule protein</fullName>
    </submittedName>
</protein>
<keyword evidence="2" id="KW-0472">Membrane</keyword>
<reference evidence="4" key="2">
    <citation type="submission" date="2017-02" db="UniProtKB">
        <authorList>
            <consortium name="WormBaseParasite"/>
        </authorList>
    </citation>
    <scope>IDENTIFICATION</scope>
</reference>
<keyword evidence="2" id="KW-1133">Transmembrane helix</keyword>
<evidence type="ECO:0000313" key="4">
    <source>
        <dbReference type="WBParaSite" id="ACAC_0000818901-mRNA-1"/>
    </source>
</evidence>
<name>A0A0K0DCB8_ANGCA</name>
<reference evidence="3" key="1">
    <citation type="submission" date="2012-09" db="EMBL/GenBank/DDBJ databases">
        <authorList>
            <person name="Martin A.A."/>
        </authorList>
    </citation>
    <scope>NUCLEOTIDE SEQUENCE</scope>
</reference>
<feature type="transmembrane region" description="Helical" evidence="2">
    <location>
        <begin position="31"/>
        <end position="50"/>
    </location>
</feature>
<dbReference type="WBParaSite" id="ACAC_0000818901-mRNA-1">
    <property type="protein sequence ID" value="ACAC_0000818901-mRNA-1"/>
    <property type="gene ID" value="ACAC_0000818901"/>
</dbReference>
<evidence type="ECO:0000256" key="1">
    <source>
        <dbReference type="SAM" id="MobiDB-lite"/>
    </source>
</evidence>
<evidence type="ECO:0000256" key="2">
    <source>
        <dbReference type="SAM" id="Phobius"/>
    </source>
</evidence>
<keyword evidence="2" id="KW-0812">Transmembrane</keyword>
<proteinExistence type="predicted"/>
<dbReference type="Proteomes" id="UP000035642">
    <property type="component" value="Unassembled WGS sequence"/>
</dbReference>
<feature type="compositionally biased region" description="Basic and acidic residues" evidence="1">
    <location>
        <begin position="155"/>
        <end position="164"/>
    </location>
</feature>